<gene>
    <name evidence="1" type="ORF">RHSP_75818</name>
</gene>
<proteinExistence type="predicted"/>
<evidence type="ECO:0000313" key="1">
    <source>
        <dbReference type="EMBL" id="ENN88390.1"/>
    </source>
</evidence>
<dbReference type="STRING" id="363754.RHSP_75818"/>
<evidence type="ECO:0000313" key="2">
    <source>
        <dbReference type="Proteomes" id="UP000012429"/>
    </source>
</evidence>
<evidence type="ECO:0008006" key="3">
    <source>
        <dbReference type="Google" id="ProtNLM"/>
    </source>
</evidence>
<protein>
    <recommendedName>
        <fullName evidence="3">ISKra4 family transposase</fullName>
    </recommendedName>
</protein>
<accession>N6V3C6</accession>
<organism evidence="1 2">
    <name type="scientific">Rhizobium freirei PRF 81</name>
    <dbReference type="NCBI Taxonomy" id="363754"/>
    <lineage>
        <taxon>Bacteria</taxon>
        <taxon>Pseudomonadati</taxon>
        <taxon>Pseudomonadota</taxon>
        <taxon>Alphaproteobacteria</taxon>
        <taxon>Hyphomicrobiales</taxon>
        <taxon>Rhizobiaceae</taxon>
        <taxon>Rhizobium/Agrobacterium group</taxon>
        <taxon>Rhizobium</taxon>
    </lineage>
</organism>
<sequence>MFLSLSSPQCRFVRRGQWRWNGRLRSRAGTNSATSAGKKVMAALQSAAVNHEAETYSLFRRVCPDCHTFRPVKDYTRRRIRTVFGTVEVRNPRWMLCRNCNPGMVVGFAPPKEICPDRATPELTKLTAMQPCARSQVDERHQLEMQIPGDRRKGFVISIDTAHVRSADPNSSRNFELVVVRCGRGGRGEGGGRYFVTGSTDQSALRDRTLHALRHKGYCGFGDITVISDGAEILKQLPRAMPKPTAHILDWFQIAMKIQPMQQIADHIVRSDSGLFDALPPVDKDVRAVRRRLWHGHVDRAIRDLERLLTRLKDWQGECPLPIVRLHSLGSQILTYVHSNRGAIVNYGERYRVASTLAESAVNSLLGQRIVKKQQMRWSSNGAHLLMQVRTADLNGELRNRLCTPFRQPEPNGPPLFKPKPPLPTHRIAPLKLPVSLHSHQH</sequence>
<dbReference type="Proteomes" id="UP000012429">
    <property type="component" value="Unassembled WGS sequence"/>
</dbReference>
<reference evidence="1 2" key="1">
    <citation type="journal article" date="2012" name="BMC Genomics">
        <title>Genomic basis of broad host range and environmental adaptability of Rhizobium tropici CIAT 899 and Rhizobium sp. PRF 81 which are used in inoculants for common bean (Phaseolus vulgaris L.).</title>
        <authorList>
            <person name="Ormeno-Orrillo E."/>
            <person name="Menna P."/>
            <person name="Almeida L.G."/>
            <person name="Ollero F.J."/>
            <person name="Nicolas M.F."/>
            <person name="Pains Rodrigues E."/>
            <person name="Shigueyoshi Nakatani A."/>
            <person name="Silva Batista J.S."/>
            <person name="Oliveira Chueire L.M."/>
            <person name="Souza R.C."/>
            <person name="Ribeiro Vasconcelos A.T."/>
            <person name="Megias M."/>
            <person name="Hungria M."/>
            <person name="Martinez-Romero E."/>
        </authorList>
    </citation>
    <scope>NUCLEOTIDE SEQUENCE [LARGE SCALE GENOMIC DNA]</scope>
    <source>
        <strain evidence="1 2">PRF 81</strain>
    </source>
</reference>
<keyword evidence="2" id="KW-1185">Reference proteome</keyword>
<dbReference type="AlphaFoldDB" id="N6V3C6"/>
<dbReference type="EMBL" id="AQHN01000028">
    <property type="protein sequence ID" value="ENN88390.1"/>
    <property type="molecule type" value="Genomic_DNA"/>
</dbReference>
<comment type="caution">
    <text evidence="1">The sequence shown here is derived from an EMBL/GenBank/DDBJ whole genome shotgun (WGS) entry which is preliminary data.</text>
</comment>
<name>N6V3C6_9HYPH</name>
<dbReference type="PATRIC" id="fig|363754.4.peg.1647"/>